<comment type="similarity">
    <text evidence="1">Belongs to the short-chain dehydrogenases/reductases (SDR) family.</text>
</comment>
<dbReference type="Proteomes" id="UP000294200">
    <property type="component" value="Unassembled WGS sequence"/>
</dbReference>
<accession>A0A4V2NFX8</accession>
<dbReference type="PANTHER" id="PTHR48107:SF16">
    <property type="entry name" value="NADPH-DEPENDENT ALDEHYDE REDUCTASE 1, CHLOROPLASTIC"/>
    <property type="match status" value="1"/>
</dbReference>
<evidence type="ECO:0000256" key="1">
    <source>
        <dbReference type="ARBA" id="ARBA00006484"/>
    </source>
</evidence>
<keyword evidence="2" id="KW-0560">Oxidoreductase</keyword>
<name>A0A4V2NFX8_9BURK</name>
<dbReference type="AlphaFoldDB" id="A0A4V2NFX8"/>
<evidence type="ECO:0000256" key="3">
    <source>
        <dbReference type="SAM" id="MobiDB-lite"/>
    </source>
</evidence>
<reference evidence="4 5" key="1">
    <citation type="submission" date="2017-02" db="EMBL/GenBank/DDBJ databases">
        <title>Paraburkholderia sophoroidis sp. nov. and Paraburkholderia steynii sp. nov. rhizobial symbionts of the fynbos legume Hypocalyptus sophoroides.</title>
        <authorList>
            <person name="Steenkamp E.T."/>
            <person name="Beukes C.W."/>
            <person name="Van Zyl E."/>
            <person name="Avontuur J."/>
            <person name="Chan W.Y."/>
            <person name="Hassen A."/>
            <person name="Palmer M."/>
            <person name="Mthombeni L."/>
            <person name="Phalane F."/>
            <person name="Sereme K."/>
            <person name="Venter S.N."/>
        </authorList>
    </citation>
    <scope>NUCLEOTIDE SEQUENCE [LARGE SCALE GENOMIC DNA]</scope>
    <source>
        <strain evidence="4 5">HC1.1ba</strain>
    </source>
</reference>
<dbReference type="Gene3D" id="3.40.50.720">
    <property type="entry name" value="NAD(P)-binding Rossmann-like Domain"/>
    <property type="match status" value="1"/>
</dbReference>
<proteinExistence type="inferred from homology"/>
<evidence type="ECO:0000256" key="2">
    <source>
        <dbReference type="ARBA" id="ARBA00023002"/>
    </source>
</evidence>
<sequence length="164" mass="17897">MTGTTYAAPPFPPQPQDAVPGRTAPMTPQPDHGEESYVGHNRLAGKAAIITGGDSGIGRAVAIAFAREGADVLISYLNEHDDAQETQRWVEKAGRRAVLMPGDIRDTAQCSGIVKRAMAEFGRIDIVVNNAAYQMTYESLDEITDEEWNKTFDTNIGAMFRIVR</sequence>
<feature type="non-terminal residue" evidence="4">
    <location>
        <position position="164"/>
    </location>
</feature>
<organism evidence="4 5">
    <name type="scientific">Paraburkholderia steynii</name>
    <dbReference type="NCBI Taxonomy" id="1245441"/>
    <lineage>
        <taxon>Bacteria</taxon>
        <taxon>Pseudomonadati</taxon>
        <taxon>Pseudomonadota</taxon>
        <taxon>Betaproteobacteria</taxon>
        <taxon>Burkholderiales</taxon>
        <taxon>Burkholderiaceae</taxon>
        <taxon>Paraburkholderia</taxon>
    </lineage>
</organism>
<feature type="region of interest" description="Disordered" evidence="3">
    <location>
        <begin position="1"/>
        <end position="36"/>
    </location>
</feature>
<evidence type="ECO:0000313" key="5">
    <source>
        <dbReference type="Proteomes" id="UP000294200"/>
    </source>
</evidence>
<evidence type="ECO:0000313" key="4">
    <source>
        <dbReference type="EMBL" id="TCG02778.1"/>
    </source>
</evidence>
<dbReference type="InterPro" id="IPR036291">
    <property type="entry name" value="NAD(P)-bd_dom_sf"/>
</dbReference>
<comment type="caution">
    <text evidence="4">The sequence shown here is derived from an EMBL/GenBank/DDBJ whole genome shotgun (WGS) entry which is preliminary data.</text>
</comment>
<dbReference type="EMBL" id="MWML01000753">
    <property type="protein sequence ID" value="TCG02778.1"/>
    <property type="molecule type" value="Genomic_DNA"/>
</dbReference>
<dbReference type="PANTHER" id="PTHR48107">
    <property type="entry name" value="NADPH-DEPENDENT ALDEHYDE REDUCTASE-LIKE PROTEIN, CHLOROPLASTIC-RELATED"/>
    <property type="match status" value="1"/>
</dbReference>
<dbReference type="GO" id="GO:0016614">
    <property type="term" value="F:oxidoreductase activity, acting on CH-OH group of donors"/>
    <property type="evidence" value="ECO:0007669"/>
    <property type="project" value="UniProtKB-ARBA"/>
</dbReference>
<dbReference type="InterPro" id="IPR002347">
    <property type="entry name" value="SDR_fam"/>
</dbReference>
<keyword evidence="5" id="KW-1185">Reference proteome</keyword>
<protein>
    <submittedName>
        <fullName evidence="4">NAD(P)-dependent oxidoreductase</fullName>
    </submittedName>
</protein>
<gene>
    <name evidence="4" type="ORF">BZM27_53285</name>
</gene>
<dbReference type="SUPFAM" id="SSF51735">
    <property type="entry name" value="NAD(P)-binding Rossmann-fold domains"/>
    <property type="match status" value="1"/>
</dbReference>
<dbReference type="PRINTS" id="PR00081">
    <property type="entry name" value="GDHRDH"/>
</dbReference>
<dbReference type="Pfam" id="PF00106">
    <property type="entry name" value="adh_short"/>
    <property type="match status" value="1"/>
</dbReference>